<dbReference type="Gene3D" id="3.40.140.10">
    <property type="entry name" value="Cytidine Deaminase, domain 2"/>
    <property type="match status" value="1"/>
</dbReference>
<dbReference type="InterPro" id="IPR050765">
    <property type="entry name" value="Riboflavin_Biosynth_HTPR"/>
</dbReference>
<evidence type="ECO:0000256" key="10">
    <source>
        <dbReference type="ARBA" id="ARBA00022857"/>
    </source>
</evidence>
<evidence type="ECO:0000256" key="5">
    <source>
        <dbReference type="ARBA" id="ARBA00007417"/>
    </source>
</evidence>
<evidence type="ECO:0000256" key="16">
    <source>
        <dbReference type="PIRSR" id="PIRSR006769-3"/>
    </source>
</evidence>
<keyword evidence="8 13" id="KW-0378">Hydrolase</keyword>
<dbReference type="InterPro" id="IPR002734">
    <property type="entry name" value="RibDG_C"/>
</dbReference>
<name>A0A841EF48_9BACT</name>
<protein>
    <recommendedName>
        <fullName evidence="13">Riboflavin biosynthesis protein RibD</fullName>
    </recommendedName>
    <domain>
        <recommendedName>
            <fullName evidence="13">Diaminohydroxyphosphoribosylaminopyrimidine deaminase</fullName>
            <shortName evidence="13">DRAP deaminase</shortName>
            <ecNumber evidence="13">3.5.4.26</ecNumber>
        </recommendedName>
        <alternativeName>
            <fullName evidence="13">Riboflavin-specific deaminase</fullName>
        </alternativeName>
    </domain>
    <domain>
        <recommendedName>
            <fullName evidence="13">5-amino-6-(5-phosphoribosylamino)uracil reductase</fullName>
            <ecNumber evidence="13">1.1.1.193</ecNumber>
        </recommendedName>
        <alternativeName>
            <fullName evidence="13">HTP reductase</fullName>
        </alternativeName>
    </domain>
</protein>
<dbReference type="Gene3D" id="3.40.430.10">
    <property type="entry name" value="Dihydrofolate Reductase, subunit A"/>
    <property type="match status" value="1"/>
</dbReference>
<accession>A0A841EF48</accession>
<feature type="binding site" evidence="15">
    <location>
        <position position="292"/>
    </location>
    <ligand>
        <name>substrate</name>
    </ligand>
</feature>
<feature type="binding site" evidence="15">
    <location>
        <position position="211"/>
    </location>
    <ligand>
        <name>NADP(+)</name>
        <dbReference type="ChEBI" id="CHEBI:58349"/>
    </ligand>
</feature>
<evidence type="ECO:0000256" key="3">
    <source>
        <dbReference type="ARBA" id="ARBA00004910"/>
    </source>
</evidence>
<evidence type="ECO:0000256" key="11">
    <source>
        <dbReference type="ARBA" id="ARBA00023002"/>
    </source>
</evidence>
<comment type="similarity">
    <text evidence="5 13">In the C-terminal section; belongs to the HTP reductase family.</text>
</comment>
<keyword evidence="6 13" id="KW-0686">Riboflavin biosynthesis</keyword>
<feature type="binding site" evidence="15">
    <location>
        <position position="215"/>
    </location>
    <ligand>
        <name>substrate</name>
    </ligand>
</feature>
<organism evidence="18 19">
    <name type="scientific">Arcicella rosea</name>
    <dbReference type="NCBI Taxonomy" id="502909"/>
    <lineage>
        <taxon>Bacteria</taxon>
        <taxon>Pseudomonadati</taxon>
        <taxon>Bacteroidota</taxon>
        <taxon>Cytophagia</taxon>
        <taxon>Cytophagales</taxon>
        <taxon>Flectobacillaceae</taxon>
        <taxon>Arcicella</taxon>
    </lineage>
</organism>
<reference evidence="18 19" key="1">
    <citation type="submission" date="2020-08" db="EMBL/GenBank/DDBJ databases">
        <title>Functional genomics of gut bacteria from endangered species of beetles.</title>
        <authorList>
            <person name="Carlos-Shanley C."/>
        </authorList>
    </citation>
    <scope>NUCLEOTIDE SEQUENCE [LARGE SCALE GENOMIC DNA]</scope>
    <source>
        <strain evidence="18 19">S00070</strain>
    </source>
</reference>
<evidence type="ECO:0000256" key="8">
    <source>
        <dbReference type="ARBA" id="ARBA00022801"/>
    </source>
</evidence>
<feature type="binding site" evidence="15">
    <location>
        <position position="165"/>
    </location>
    <ligand>
        <name>NADP(+)</name>
        <dbReference type="ChEBI" id="CHEBI:58349"/>
    </ligand>
</feature>
<evidence type="ECO:0000256" key="1">
    <source>
        <dbReference type="ARBA" id="ARBA00002151"/>
    </source>
</evidence>
<feature type="domain" description="CMP/dCMP-type deaminase" evidence="17">
    <location>
        <begin position="10"/>
        <end position="134"/>
    </location>
</feature>
<comment type="function">
    <text evidence="1 13">Converts 2,5-diamino-6-(ribosylamino)-4(3h)-pyrimidinone 5'-phosphate into 5-amino-6-(ribosylamino)-2,4(1h,3h)-pyrimidinedione 5'-phosphate.</text>
</comment>
<dbReference type="AlphaFoldDB" id="A0A841EF48"/>
<comment type="caution">
    <text evidence="18">The sequence shown here is derived from an EMBL/GenBank/DDBJ whole genome shotgun (WGS) entry which is preliminary data.</text>
</comment>
<dbReference type="PROSITE" id="PS51747">
    <property type="entry name" value="CYT_DCMP_DEAMINASES_2"/>
    <property type="match status" value="1"/>
</dbReference>
<evidence type="ECO:0000256" key="6">
    <source>
        <dbReference type="ARBA" id="ARBA00022619"/>
    </source>
</evidence>
<gene>
    <name evidence="18" type="ORF">HNP25_000532</name>
</gene>
<dbReference type="GO" id="GO:0008703">
    <property type="term" value="F:5-amino-6-(5-phosphoribosylamino)uracil reductase activity"/>
    <property type="evidence" value="ECO:0007669"/>
    <property type="project" value="UniProtKB-EC"/>
</dbReference>
<comment type="catalytic activity">
    <reaction evidence="13">
        <text>2,5-diamino-6-hydroxy-4-(5-phosphoribosylamino)-pyrimidine + H2O + H(+) = 5-amino-6-(5-phospho-D-ribosylamino)uracil + NH4(+)</text>
        <dbReference type="Rhea" id="RHEA:21868"/>
        <dbReference type="ChEBI" id="CHEBI:15377"/>
        <dbReference type="ChEBI" id="CHEBI:15378"/>
        <dbReference type="ChEBI" id="CHEBI:28938"/>
        <dbReference type="ChEBI" id="CHEBI:58453"/>
        <dbReference type="ChEBI" id="CHEBI:58614"/>
        <dbReference type="EC" id="3.5.4.26"/>
    </reaction>
</comment>
<feature type="binding site" evidence="15">
    <location>
        <position position="218"/>
    </location>
    <ligand>
        <name>substrate</name>
    </ligand>
</feature>
<evidence type="ECO:0000256" key="12">
    <source>
        <dbReference type="ARBA" id="ARBA00023268"/>
    </source>
</evidence>
<evidence type="ECO:0000259" key="17">
    <source>
        <dbReference type="PROSITE" id="PS51747"/>
    </source>
</evidence>
<dbReference type="InterPro" id="IPR002125">
    <property type="entry name" value="CMP_dCMP_dom"/>
</dbReference>
<evidence type="ECO:0000256" key="2">
    <source>
        <dbReference type="ARBA" id="ARBA00004882"/>
    </source>
</evidence>
<feature type="binding site" evidence="15">
    <location>
        <position position="207"/>
    </location>
    <ligand>
        <name>NADP(+)</name>
        <dbReference type="ChEBI" id="CHEBI:58349"/>
    </ligand>
</feature>
<dbReference type="PANTHER" id="PTHR38011">
    <property type="entry name" value="DIHYDROFOLATE REDUCTASE FAMILY PROTEIN (AFU_ORTHOLOGUE AFUA_8G06820)"/>
    <property type="match status" value="1"/>
</dbReference>
<evidence type="ECO:0000256" key="4">
    <source>
        <dbReference type="ARBA" id="ARBA00005259"/>
    </source>
</evidence>
<dbReference type="PROSITE" id="PS00903">
    <property type="entry name" value="CYT_DCMP_DEAMINASES_1"/>
    <property type="match status" value="1"/>
</dbReference>
<evidence type="ECO:0000313" key="19">
    <source>
        <dbReference type="Proteomes" id="UP000524404"/>
    </source>
</evidence>
<keyword evidence="7 13" id="KW-0479">Metal-binding</keyword>
<comment type="cofactor">
    <cofactor evidence="13 16">
        <name>Zn(2+)</name>
        <dbReference type="ChEBI" id="CHEBI:29105"/>
    </cofactor>
    <text evidence="13 16">Binds 1 zinc ion.</text>
</comment>
<comment type="catalytic activity">
    <reaction evidence="13">
        <text>5-amino-6-(5-phospho-D-ribitylamino)uracil + NADP(+) = 5-amino-6-(5-phospho-D-ribosylamino)uracil + NADPH + H(+)</text>
        <dbReference type="Rhea" id="RHEA:17845"/>
        <dbReference type="ChEBI" id="CHEBI:15378"/>
        <dbReference type="ChEBI" id="CHEBI:57783"/>
        <dbReference type="ChEBI" id="CHEBI:58349"/>
        <dbReference type="ChEBI" id="CHEBI:58421"/>
        <dbReference type="ChEBI" id="CHEBI:58453"/>
        <dbReference type="EC" id="1.1.1.193"/>
    </reaction>
</comment>
<dbReference type="SUPFAM" id="SSF53597">
    <property type="entry name" value="Dihydrofolate reductase-like"/>
    <property type="match status" value="1"/>
</dbReference>
<dbReference type="InterPro" id="IPR024072">
    <property type="entry name" value="DHFR-like_dom_sf"/>
</dbReference>
<keyword evidence="19" id="KW-1185">Reference proteome</keyword>
<comment type="pathway">
    <text evidence="2 13">Cofactor biosynthesis; riboflavin biosynthesis; 5-amino-6-(D-ribitylamino)uracil from GTP: step 2/4.</text>
</comment>
<feature type="binding site" evidence="15">
    <location>
        <begin position="294"/>
        <end position="300"/>
    </location>
    <ligand>
        <name>NADP(+)</name>
        <dbReference type="ChEBI" id="CHEBI:58349"/>
    </ligand>
</feature>
<dbReference type="EC" id="3.5.4.26" evidence="13"/>
<dbReference type="Proteomes" id="UP000524404">
    <property type="component" value="Unassembled WGS sequence"/>
</dbReference>
<dbReference type="GO" id="GO:0008835">
    <property type="term" value="F:diaminohydroxyphosphoribosylaminopyrimidine deaminase activity"/>
    <property type="evidence" value="ECO:0007669"/>
    <property type="project" value="UniProtKB-EC"/>
</dbReference>
<keyword evidence="9 13" id="KW-0862">Zinc</keyword>
<feature type="binding site" evidence="16">
    <location>
        <position position="59"/>
    </location>
    <ligand>
        <name>Zn(2+)</name>
        <dbReference type="ChEBI" id="CHEBI:29105"/>
        <note>catalytic</note>
    </ligand>
</feature>
<feature type="binding site" evidence="16">
    <location>
        <position position="95"/>
    </location>
    <ligand>
        <name>Zn(2+)</name>
        <dbReference type="ChEBI" id="CHEBI:29105"/>
        <note>catalytic</note>
    </ligand>
</feature>
<comment type="similarity">
    <text evidence="4 13">In the N-terminal section; belongs to the cytidine and deoxycytidylate deaminase family.</text>
</comment>
<dbReference type="PANTHER" id="PTHR38011:SF7">
    <property type="entry name" value="2,5-DIAMINO-6-RIBOSYLAMINO-4(3H)-PYRIMIDINONE 5'-PHOSPHATE REDUCTASE"/>
    <property type="match status" value="1"/>
</dbReference>
<proteinExistence type="inferred from homology"/>
<dbReference type="SUPFAM" id="SSF53927">
    <property type="entry name" value="Cytidine deaminase-like"/>
    <property type="match status" value="1"/>
</dbReference>
<feature type="binding site" evidence="16">
    <location>
        <position position="86"/>
    </location>
    <ligand>
        <name>Zn(2+)</name>
        <dbReference type="ChEBI" id="CHEBI:29105"/>
        <note>catalytic</note>
    </ligand>
</feature>
<dbReference type="RefSeq" id="WP_229202769.1">
    <property type="nucleotide sequence ID" value="NZ_JACHKT010000002.1"/>
</dbReference>
<comment type="pathway">
    <text evidence="3 13">Cofactor biosynthesis; riboflavin biosynthesis; 5-amino-6-(D-ribitylamino)uracil from GTP: step 3/4.</text>
</comment>
<dbReference type="InterPro" id="IPR016192">
    <property type="entry name" value="APOBEC/CMP_deaminase_Zn-bd"/>
</dbReference>
<dbReference type="Pfam" id="PF00383">
    <property type="entry name" value="dCMP_cyt_deam_1"/>
    <property type="match status" value="1"/>
</dbReference>
<dbReference type="NCBIfam" id="TIGR00326">
    <property type="entry name" value="eubact_ribD"/>
    <property type="match status" value="1"/>
</dbReference>
<dbReference type="FunFam" id="3.40.140.10:FF:000025">
    <property type="entry name" value="Riboflavin biosynthesis protein RibD"/>
    <property type="match status" value="1"/>
</dbReference>
<dbReference type="GO" id="GO:0008270">
    <property type="term" value="F:zinc ion binding"/>
    <property type="evidence" value="ECO:0007669"/>
    <property type="project" value="InterPro"/>
</dbReference>
<evidence type="ECO:0000313" key="18">
    <source>
        <dbReference type="EMBL" id="MBB6001892.1"/>
    </source>
</evidence>
<dbReference type="EMBL" id="JACHKT010000002">
    <property type="protein sequence ID" value="MBB6001892.1"/>
    <property type="molecule type" value="Genomic_DNA"/>
</dbReference>
<dbReference type="InterPro" id="IPR004794">
    <property type="entry name" value="Eubact_RibD"/>
</dbReference>
<evidence type="ECO:0000256" key="9">
    <source>
        <dbReference type="ARBA" id="ARBA00022833"/>
    </source>
</evidence>
<feature type="active site" description="Proton donor" evidence="14">
    <location>
        <position position="61"/>
    </location>
</feature>
<dbReference type="Pfam" id="PF01872">
    <property type="entry name" value="RibD_C"/>
    <property type="match status" value="1"/>
</dbReference>
<dbReference type="InterPro" id="IPR016193">
    <property type="entry name" value="Cytidine_deaminase-like"/>
</dbReference>
<dbReference type="PIRSF" id="PIRSF006769">
    <property type="entry name" value="RibD"/>
    <property type="match status" value="1"/>
</dbReference>
<dbReference type="EC" id="1.1.1.193" evidence="13"/>
<keyword evidence="11 13" id="KW-0560">Oxidoreductase</keyword>
<dbReference type="UniPathway" id="UPA00275">
    <property type="reaction ID" value="UER00401"/>
</dbReference>
<sequence length="354" mass="39396">MQSYEEYHAKPAEMWMARALQLARLGAGTVSPNPMVGCVIVHEGKIIGEGWHKKYGEAHAEVNAVNSVEDKSLLPESEVYVTLEPCSHFGKTPPCADLLVKHQVKKVIICNVDSNPLVGGKGIVKLKAAGIEVETGILEAEGRALNKRFFNAIEKNRPYIILKWAETADGFIAKENFEAVQISNPLSRRFVHKMRSEEDAIMVGTNTARYDNPALNTRFWTGKNPLRIVLDKNLSLPKTLKIFDNSQPTICYNLLENKVTENTSWVKIEAENLLKNIIQDLAARKVQSLIVEGGSTLIQGFIDAKLWDEAIVLKSKKVLQSGISAPKINGITVKKEGLDTDKIVRIYRQLPLSQ</sequence>
<evidence type="ECO:0000256" key="7">
    <source>
        <dbReference type="ARBA" id="ARBA00022723"/>
    </source>
</evidence>
<dbReference type="GO" id="GO:0009231">
    <property type="term" value="P:riboflavin biosynthetic process"/>
    <property type="evidence" value="ECO:0007669"/>
    <property type="project" value="UniProtKB-UniPathway"/>
</dbReference>
<keyword evidence="10 13" id="KW-0521">NADP</keyword>
<feature type="binding site" evidence="15">
    <location>
        <position position="195"/>
    </location>
    <ligand>
        <name>NADP(+)</name>
        <dbReference type="ChEBI" id="CHEBI:58349"/>
    </ligand>
</feature>
<evidence type="ECO:0000256" key="14">
    <source>
        <dbReference type="PIRSR" id="PIRSR006769-1"/>
    </source>
</evidence>
<dbReference type="CDD" id="cd01284">
    <property type="entry name" value="Riboflavin_deaminase-reductase"/>
    <property type="match status" value="1"/>
</dbReference>
<evidence type="ECO:0000256" key="15">
    <source>
        <dbReference type="PIRSR" id="PIRSR006769-2"/>
    </source>
</evidence>
<evidence type="ECO:0000256" key="13">
    <source>
        <dbReference type="PIRNR" id="PIRNR006769"/>
    </source>
</evidence>
<keyword evidence="12" id="KW-0511">Multifunctional enzyme</keyword>